<dbReference type="PRINTS" id="PR00413">
    <property type="entry name" value="HADHALOGNASE"/>
</dbReference>
<evidence type="ECO:0000313" key="10">
    <source>
        <dbReference type="EMBL" id="SFK51125.1"/>
    </source>
</evidence>
<dbReference type="GO" id="GO:0005829">
    <property type="term" value="C:cytosol"/>
    <property type="evidence" value="ECO:0007669"/>
    <property type="project" value="TreeGrafter"/>
</dbReference>
<dbReference type="InterPro" id="IPR006439">
    <property type="entry name" value="HAD-SF_hydro_IA"/>
</dbReference>
<dbReference type="InterPro" id="IPR050155">
    <property type="entry name" value="HAD-like_hydrolase_sf"/>
</dbReference>
<dbReference type="InterPro" id="IPR023214">
    <property type="entry name" value="HAD_sf"/>
</dbReference>
<evidence type="ECO:0000256" key="6">
    <source>
        <dbReference type="ARBA" id="ARBA00022723"/>
    </source>
</evidence>
<comment type="catalytic activity">
    <reaction evidence="1">
        <text>2-phosphoglycolate + H2O = glycolate + phosphate</text>
        <dbReference type="Rhea" id="RHEA:14369"/>
        <dbReference type="ChEBI" id="CHEBI:15377"/>
        <dbReference type="ChEBI" id="CHEBI:29805"/>
        <dbReference type="ChEBI" id="CHEBI:43474"/>
        <dbReference type="ChEBI" id="CHEBI:58033"/>
        <dbReference type="EC" id="3.1.3.18"/>
    </reaction>
</comment>
<proteinExistence type="inferred from homology"/>
<dbReference type="OrthoDB" id="9793014at2"/>
<dbReference type="GO" id="GO:0006281">
    <property type="term" value="P:DNA repair"/>
    <property type="evidence" value="ECO:0007669"/>
    <property type="project" value="TreeGrafter"/>
</dbReference>
<dbReference type="STRING" id="1280847.SAMN04488036_101155"/>
<keyword evidence="11" id="KW-1185">Reference proteome</keyword>
<dbReference type="Gene3D" id="1.10.150.240">
    <property type="entry name" value="Putative phosphatase, domain 2"/>
    <property type="match status" value="1"/>
</dbReference>
<dbReference type="NCBIfam" id="TIGR01549">
    <property type="entry name" value="HAD-SF-IA-v1"/>
    <property type="match status" value="1"/>
</dbReference>
<keyword evidence="8" id="KW-0460">Magnesium</keyword>
<evidence type="ECO:0000256" key="1">
    <source>
        <dbReference type="ARBA" id="ARBA00000830"/>
    </source>
</evidence>
<protein>
    <recommendedName>
        <fullName evidence="5">phosphoglycolate phosphatase</fullName>
        <ecNumber evidence="5">3.1.3.18</ecNumber>
    </recommendedName>
</protein>
<accession>A0A1I4A468</accession>
<dbReference type="AlphaFoldDB" id="A0A1I4A468"/>
<gene>
    <name evidence="10" type="ORF">SAMN04488036_101155</name>
</gene>
<dbReference type="SFLD" id="SFLDG01129">
    <property type="entry name" value="C1.5:_HAD__Beta-PGM__Phosphata"/>
    <property type="match status" value="1"/>
</dbReference>
<dbReference type="Proteomes" id="UP000198851">
    <property type="component" value="Unassembled WGS sequence"/>
</dbReference>
<evidence type="ECO:0000256" key="2">
    <source>
        <dbReference type="ARBA" id="ARBA00001946"/>
    </source>
</evidence>
<dbReference type="SUPFAM" id="SSF56784">
    <property type="entry name" value="HAD-like"/>
    <property type="match status" value="1"/>
</dbReference>
<evidence type="ECO:0000256" key="9">
    <source>
        <dbReference type="ARBA" id="ARBA00023277"/>
    </source>
</evidence>
<sequence length="220" mass="24072">MKNIIIFDLDGTLVDSAPEILDAVNRVWSGRGYDPFDLPTLISFVGKGLPNLIQLAMKAREVEASEYQDLHDEVLGIYNAADGALTKPYDGVEDMLETLVDQGFLLGICTNKPEEAARQVLRVFGWDSLFESVVGGDTFAARKPDPQPLNAVWQALGAGPMLYVGDSETDAETAVAAKAKFALFTEGYRKKPVQALAHDFVFSDYARFMGIVDEVFGDRG</sequence>
<dbReference type="EMBL" id="FOSZ01000001">
    <property type="protein sequence ID" value="SFK51125.1"/>
    <property type="molecule type" value="Genomic_DNA"/>
</dbReference>
<evidence type="ECO:0000256" key="3">
    <source>
        <dbReference type="ARBA" id="ARBA00004818"/>
    </source>
</evidence>
<dbReference type="EC" id="3.1.3.18" evidence="5"/>
<evidence type="ECO:0000256" key="5">
    <source>
        <dbReference type="ARBA" id="ARBA00013078"/>
    </source>
</evidence>
<dbReference type="InterPro" id="IPR041492">
    <property type="entry name" value="HAD_2"/>
</dbReference>
<dbReference type="GO" id="GO:0046872">
    <property type="term" value="F:metal ion binding"/>
    <property type="evidence" value="ECO:0007669"/>
    <property type="project" value="UniProtKB-KW"/>
</dbReference>
<dbReference type="PANTHER" id="PTHR43434">
    <property type="entry name" value="PHOSPHOGLYCOLATE PHOSPHATASE"/>
    <property type="match status" value="1"/>
</dbReference>
<keyword evidence="9" id="KW-0119">Carbohydrate metabolism</keyword>
<comment type="cofactor">
    <cofactor evidence="2">
        <name>Mg(2+)</name>
        <dbReference type="ChEBI" id="CHEBI:18420"/>
    </cofactor>
</comment>
<comment type="similarity">
    <text evidence="4">Belongs to the HAD-like hydrolase superfamily. CbbY/CbbZ/Gph/YieH family.</text>
</comment>
<name>A0A1I4A468_9RHOB</name>
<evidence type="ECO:0000256" key="8">
    <source>
        <dbReference type="ARBA" id="ARBA00022842"/>
    </source>
</evidence>
<dbReference type="Pfam" id="PF13419">
    <property type="entry name" value="HAD_2"/>
    <property type="match status" value="1"/>
</dbReference>
<dbReference type="InterPro" id="IPR023198">
    <property type="entry name" value="PGP-like_dom2"/>
</dbReference>
<keyword evidence="6" id="KW-0479">Metal-binding</keyword>
<organism evidence="10 11">
    <name type="scientific">Shimia haliotis</name>
    <dbReference type="NCBI Taxonomy" id="1280847"/>
    <lineage>
        <taxon>Bacteria</taxon>
        <taxon>Pseudomonadati</taxon>
        <taxon>Pseudomonadota</taxon>
        <taxon>Alphaproteobacteria</taxon>
        <taxon>Rhodobacterales</taxon>
        <taxon>Roseobacteraceae</taxon>
    </lineage>
</organism>
<evidence type="ECO:0000313" key="11">
    <source>
        <dbReference type="Proteomes" id="UP000198851"/>
    </source>
</evidence>
<dbReference type="GO" id="GO:0008967">
    <property type="term" value="F:phosphoglycolate phosphatase activity"/>
    <property type="evidence" value="ECO:0007669"/>
    <property type="project" value="UniProtKB-EC"/>
</dbReference>
<evidence type="ECO:0000256" key="7">
    <source>
        <dbReference type="ARBA" id="ARBA00022801"/>
    </source>
</evidence>
<evidence type="ECO:0000256" key="4">
    <source>
        <dbReference type="ARBA" id="ARBA00006171"/>
    </source>
</evidence>
<dbReference type="Gene3D" id="3.40.50.1000">
    <property type="entry name" value="HAD superfamily/HAD-like"/>
    <property type="match status" value="1"/>
</dbReference>
<dbReference type="NCBIfam" id="TIGR01449">
    <property type="entry name" value="PGP_bact"/>
    <property type="match status" value="1"/>
</dbReference>
<dbReference type="SFLD" id="SFLDG01135">
    <property type="entry name" value="C1.5.6:_HAD__Beta-PGM__Phospha"/>
    <property type="match status" value="1"/>
</dbReference>
<dbReference type="GO" id="GO:0005975">
    <property type="term" value="P:carbohydrate metabolic process"/>
    <property type="evidence" value="ECO:0007669"/>
    <property type="project" value="InterPro"/>
</dbReference>
<dbReference type="SFLD" id="SFLDS00003">
    <property type="entry name" value="Haloacid_Dehalogenase"/>
    <property type="match status" value="1"/>
</dbReference>
<reference evidence="11" key="1">
    <citation type="submission" date="2016-10" db="EMBL/GenBank/DDBJ databases">
        <authorList>
            <person name="Varghese N."/>
            <person name="Submissions S."/>
        </authorList>
    </citation>
    <scope>NUCLEOTIDE SEQUENCE [LARGE SCALE GENOMIC DNA]</scope>
    <source>
        <strain evidence="11">DSM 28453</strain>
    </source>
</reference>
<comment type="pathway">
    <text evidence="3">Organic acid metabolism; glycolate biosynthesis; glycolate from 2-phosphoglycolate: step 1/1.</text>
</comment>
<dbReference type="InterPro" id="IPR036412">
    <property type="entry name" value="HAD-like_sf"/>
</dbReference>
<keyword evidence="7" id="KW-0378">Hydrolase</keyword>
<dbReference type="PANTHER" id="PTHR43434:SF1">
    <property type="entry name" value="PHOSPHOGLYCOLATE PHOSPHATASE"/>
    <property type="match status" value="1"/>
</dbReference>
<dbReference type="RefSeq" id="WP_093319071.1">
    <property type="nucleotide sequence ID" value="NZ_FOSZ01000001.1"/>
</dbReference>
<dbReference type="InterPro" id="IPR037512">
    <property type="entry name" value="PGPase_prok"/>
</dbReference>